<dbReference type="InterPro" id="IPR017195">
    <property type="entry name" value="ABC_thiamin-permease_prd"/>
</dbReference>
<protein>
    <submittedName>
        <fullName evidence="2">Energy-coupling factor transport system substrate-specific component</fullName>
    </submittedName>
</protein>
<evidence type="ECO:0000313" key="2">
    <source>
        <dbReference type="EMBL" id="TQN30844.1"/>
    </source>
</evidence>
<feature type="transmembrane region" description="Helical" evidence="1">
    <location>
        <begin position="24"/>
        <end position="48"/>
    </location>
</feature>
<dbReference type="Pfam" id="PF09819">
    <property type="entry name" value="ABC_cobalt"/>
    <property type="match status" value="1"/>
</dbReference>
<feature type="transmembrane region" description="Helical" evidence="1">
    <location>
        <begin position="158"/>
        <end position="179"/>
    </location>
</feature>
<feature type="transmembrane region" description="Helical" evidence="1">
    <location>
        <begin position="89"/>
        <end position="115"/>
    </location>
</feature>
<organism evidence="2 3">
    <name type="scientific">Haloactinospora alba</name>
    <dbReference type="NCBI Taxonomy" id="405555"/>
    <lineage>
        <taxon>Bacteria</taxon>
        <taxon>Bacillati</taxon>
        <taxon>Actinomycetota</taxon>
        <taxon>Actinomycetes</taxon>
        <taxon>Streptosporangiales</taxon>
        <taxon>Nocardiopsidaceae</taxon>
        <taxon>Haloactinospora</taxon>
    </lineage>
</organism>
<keyword evidence="1" id="KW-0472">Membrane</keyword>
<dbReference type="EMBL" id="VFQC01000001">
    <property type="protein sequence ID" value="TQN30844.1"/>
    <property type="molecule type" value="Genomic_DNA"/>
</dbReference>
<comment type="caution">
    <text evidence="2">The sequence shown here is derived from an EMBL/GenBank/DDBJ whole genome shotgun (WGS) entry which is preliminary data.</text>
</comment>
<proteinExistence type="predicted"/>
<gene>
    <name evidence="2" type="ORF">FHX37_0732</name>
</gene>
<evidence type="ECO:0000313" key="3">
    <source>
        <dbReference type="Proteomes" id="UP000317422"/>
    </source>
</evidence>
<keyword evidence="1" id="KW-1133">Transmembrane helix</keyword>
<keyword evidence="1" id="KW-0812">Transmembrane</keyword>
<feature type="transmembrane region" description="Helical" evidence="1">
    <location>
        <begin position="127"/>
        <end position="146"/>
    </location>
</feature>
<name>A0A543NGC1_9ACTN</name>
<dbReference type="AlphaFoldDB" id="A0A543NGC1"/>
<sequence length="201" mass="21118">MTSTPPEQPTFDTPPRATWRTVDLVVAAVVGAAVGVVFWFWGMLWAATQPLFVFFPPAQAVLYGIWLLPGVLGGLIIRKPGAAVLTSTAAAFVSMVLGTQWGVMVILSGVLQGLFPEAVFAALRYRRWGTVAAVAAAVAAALAPAVMDNLRYYPTWPLTFQLAFAGIVLLSSAVIAGLGGRLLTTALARSGALTAFPSGRE</sequence>
<feature type="transmembrane region" description="Helical" evidence="1">
    <location>
        <begin position="60"/>
        <end position="77"/>
    </location>
</feature>
<evidence type="ECO:0000256" key="1">
    <source>
        <dbReference type="SAM" id="Phobius"/>
    </source>
</evidence>
<keyword evidence="3" id="KW-1185">Reference proteome</keyword>
<dbReference type="PIRSF" id="PIRSF037394">
    <property type="entry name" value="ABC_thiamine-permease_YkoE_prd"/>
    <property type="match status" value="1"/>
</dbReference>
<dbReference type="RefSeq" id="WP_246062052.1">
    <property type="nucleotide sequence ID" value="NZ_VFQC01000001.1"/>
</dbReference>
<reference evidence="2 3" key="1">
    <citation type="submission" date="2019-06" db="EMBL/GenBank/DDBJ databases">
        <title>Sequencing the genomes of 1000 actinobacteria strains.</title>
        <authorList>
            <person name="Klenk H.-P."/>
        </authorList>
    </citation>
    <scope>NUCLEOTIDE SEQUENCE [LARGE SCALE GENOMIC DNA]</scope>
    <source>
        <strain evidence="2 3">DSM 45015</strain>
    </source>
</reference>
<accession>A0A543NGC1</accession>
<dbReference type="Proteomes" id="UP000317422">
    <property type="component" value="Unassembled WGS sequence"/>
</dbReference>